<evidence type="ECO:0000313" key="3">
    <source>
        <dbReference type="Proteomes" id="UP000829354"/>
    </source>
</evidence>
<feature type="transmembrane region" description="Helical" evidence="1">
    <location>
        <begin position="606"/>
        <end position="628"/>
    </location>
</feature>
<keyword evidence="3" id="KW-1185">Reference proteome</keyword>
<protein>
    <submittedName>
        <fullName evidence="2">Uncharacterized protein</fullName>
    </submittedName>
</protein>
<keyword evidence="1" id="KW-0812">Transmembrane</keyword>
<evidence type="ECO:0000256" key="1">
    <source>
        <dbReference type="SAM" id="Phobius"/>
    </source>
</evidence>
<feature type="transmembrane region" description="Helical" evidence="1">
    <location>
        <begin position="1290"/>
        <end position="1312"/>
    </location>
</feature>
<evidence type="ECO:0000313" key="2">
    <source>
        <dbReference type="EMBL" id="UMM26139.1"/>
    </source>
</evidence>
<proteinExistence type="predicted"/>
<accession>A0AAE9JDJ3</accession>
<sequence length="1357" mass="155556">MSMYNGSYSFREFIIKFNGHINNLPNLKDVTHSAKHILQSFLTGHALNAYKSLPIDVRKGEWKNLLEELSLVIHGPEVQQEAKIILPSLRQDCDTVEIFAKKVENITFMAYPGKSNATTYKSTLKTIFMNGLNEDIRIHVLRDVPESFEAALKKAKLEESLRRIEKKEEETAKYDPMASTEEYTNVGTTRLGKPNLNTNFLFISFVILTMATYASAEKSWIPLKPHIFYDCEKPHGEVLIEVPPFGECSFEREPMRVRKETTVDLPMNGYGCIEFSAFSIQSGYVDFLSDGTVSSHLIDASRCRITDNYCYSKEAIVLWNKLPEGSVCNVQNLGSYSALIGDNVLLIEETKNAFLLDEKFASYELESCFGTKILSSNGVVFFEFKEESDEAEVIFTNIINEICEWRNKLINDWKFELSIRTTEAMQKFFQRKDISAVLKGRDQVLIAQCSIKTITHIDPFRDFEGDIHCHDRQRARTDTGDIVYITPEDMYVKHENEYRHCDRTHGFRWGNDTVKNSINFTWPTFEEINLALTTTDVFSNVSTFSTSLAILSKADIKALQYQQAEIDKERLRNEKYGNPFNVLPRFTREPRETATGFDRTATETIIHWQFVGKITFGFLVVLLVLLLIHWCTHSRKSINPTAVKNVQLVKNKVHLLPNNLHHRLLHHPESSSNLQSSSSSSLHRFADQVRILTKMSFSYVNTARKIEITLLVMCFFWTMTSAWHPVEPVDFYDCTNPTGHVLVELPPPANCSRKSEPKKLLTGKVTVHIRNESTDNIEAFKCTIRLQKKCVKNFLFFFNTPRFEFLRYLKPSSKECQKVRTEHTWSNLQLREVKKGIMISDPEERPLAVPFNGEACQTVKSFILHQGYVRGLNDGTMASDLIDTPNCNIKQRQCEAETAIVQWDTIPQRPLCDFITMGTFSAQIADGTLLIEEEQTAFPLDKTFNPPEHKNCFEKKAFSSNGYVYLTFKEDSQQDSDVRVAETKNEELATWTRMRRNTAVEENDNEKEDEDEWNRRDDEIAVNAEKKITDEKTARNYRLETLSVNGRLNYLSHKTEETLRKNFGATLLSICNMRNEKIREWKTMMGFSVTQSVRNFLNRKDIEAVGVGKDLVRVSQCVTETVTHIDLTKNYDEEPGKYEELQRVKTKSGRIAFVAAGNNYIIRNKQNHISCDEITPHYWKNLNGYWELDGAVVDVDFKSPPIETPTFQNMKLVFSTVDIFASGHVSTFPVAFAISAKADIRALEYQQRENAKKGSSYLSKIVASFPAVFNKVADAYVEFFNKVTSTYINWLPFGISTSGAVAVIIIAFVIWYQCRKAKVIAGINIIEVENNAPLLHYEQVDSWEAFKPGFGIFKGRT</sequence>
<reference evidence="2 3" key="1">
    <citation type="submission" date="2022-04" db="EMBL/GenBank/DDBJ databases">
        <title>Chromosome-level reference genomes for two strains of Caenorhabditis briggsae: an improved platform for comparative genomics.</title>
        <authorList>
            <person name="Stevens L."/>
            <person name="Andersen E."/>
        </authorList>
    </citation>
    <scope>NUCLEOTIDE SEQUENCE [LARGE SCALE GENOMIC DNA]</scope>
    <source>
        <strain evidence="2">VX34</strain>
        <tissue evidence="2">Whole-organism</tissue>
    </source>
</reference>
<keyword evidence="1" id="KW-1133">Transmembrane helix</keyword>
<gene>
    <name evidence="2" type="ORF">L5515_009968</name>
</gene>
<dbReference type="EMBL" id="CP092623">
    <property type="protein sequence ID" value="UMM26139.1"/>
    <property type="molecule type" value="Genomic_DNA"/>
</dbReference>
<organism evidence="2 3">
    <name type="scientific">Caenorhabditis briggsae</name>
    <dbReference type="NCBI Taxonomy" id="6238"/>
    <lineage>
        <taxon>Eukaryota</taxon>
        <taxon>Metazoa</taxon>
        <taxon>Ecdysozoa</taxon>
        <taxon>Nematoda</taxon>
        <taxon>Chromadorea</taxon>
        <taxon>Rhabditida</taxon>
        <taxon>Rhabditina</taxon>
        <taxon>Rhabditomorpha</taxon>
        <taxon>Rhabditoidea</taxon>
        <taxon>Rhabditidae</taxon>
        <taxon>Peloderinae</taxon>
        <taxon>Caenorhabditis</taxon>
    </lineage>
</organism>
<name>A0AAE9JDJ3_CAEBR</name>
<feature type="transmembrane region" description="Helical" evidence="1">
    <location>
        <begin position="708"/>
        <end position="726"/>
    </location>
</feature>
<dbReference type="Proteomes" id="UP000829354">
    <property type="component" value="Chromosome IV"/>
</dbReference>
<keyword evidence="1" id="KW-0472">Membrane</keyword>